<dbReference type="InterPro" id="IPR002539">
    <property type="entry name" value="MaoC-like_dom"/>
</dbReference>
<dbReference type="SUPFAM" id="SSF54637">
    <property type="entry name" value="Thioesterase/thiol ester dehydrase-isomerase"/>
    <property type="match status" value="1"/>
</dbReference>
<name>A0A6J7KR92_9ZZZZ</name>
<evidence type="ECO:0000259" key="1">
    <source>
        <dbReference type="Pfam" id="PF01575"/>
    </source>
</evidence>
<dbReference type="Pfam" id="PF01575">
    <property type="entry name" value="MaoC_dehydratas"/>
    <property type="match status" value="1"/>
</dbReference>
<dbReference type="EMBL" id="CAFBND010000136">
    <property type="protein sequence ID" value="CAB4958958.1"/>
    <property type="molecule type" value="Genomic_DNA"/>
</dbReference>
<organism evidence="2">
    <name type="scientific">freshwater metagenome</name>
    <dbReference type="NCBI Taxonomy" id="449393"/>
    <lineage>
        <taxon>unclassified sequences</taxon>
        <taxon>metagenomes</taxon>
        <taxon>ecological metagenomes</taxon>
    </lineage>
</organism>
<protein>
    <submittedName>
        <fullName evidence="2">Unannotated protein</fullName>
    </submittedName>
</protein>
<dbReference type="InterPro" id="IPR039375">
    <property type="entry name" value="NodN-like"/>
</dbReference>
<evidence type="ECO:0000313" key="2">
    <source>
        <dbReference type="EMBL" id="CAB4958958.1"/>
    </source>
</evidence>
<dbReference type="PANTHER" id="PTHR42993:SF1">
    <property type="entry name" value="MAOC-LIKE DEHYDRATASE DOMAIN-CONTAINING PROTEIN"/>
    <property type="match status" value="1"/>
</dbReference>
<evidence type="ECO:0000313" key="3">
    <source>
        <dbReference type="EMBL" id="CAB5023816.1"/>
    </source>
</evidence>
<sequence>MASLSVTCEELRSLAGTSLGTSDWLVVEQSRIDLFADATDDHQWIHVDPVRSAEGPFGATIAHGYLTLSIVPKLLEQMLVVTDKARGTNYGIDRARFTSPVPVGSQVRLSGRIIDVLSRDDGGLQYKMGVEMHIRDHDRPALIAEIIYLAYPAGS</sequence>
<dbReference type="AlphaFoldDB" id="A0A6J7KR92"/>
<dbReference type="CDD" id="cd03450">
    <property type="entry name" value="NodN"/>
    <property type="match status" value="1"/>
</dbReference>
<dbReference type="EMBL" id="CAFBPU010000006">
    <property type="protein sequence ID" value="CAB5023816.1"/>
    <property type="molecule type" value="Genomic_DNA"/>
</dbReference>
<dbReference type="PANTHER" id="PTHR42993">
    <property type="entry name" value="MAOC-LIKE DEHYDRATASE DOMAIN-CONTAINING PROTEIN"/>
    <property type="match status" value="1"/>
</dbReference>
<feature type="domain" description="MaoC-like" evidence="1">
    <location>
        <begin position="15"/>
        <end position="111"/>
    </location>
</feature>
<accession>A0A6J7KR92</accession>
<reference evidence="2" key="1">
    <citation type="submission" date="2020-05" db="EMBL/GenBank/DDBJ databases">
        <authorList>
            <person name="Chiriac C."/>
            <person name="Salcher M."/>
            <person name="Ghai R."/>
            <person name="Kavagutti S V."/>
        </authorList>
    </citation>
    <scope>NUCLEOTIDE SEQUENCE</scope>
</reference>
<dbReference type="InterPro" id="IPR029069">
    <property type="entry name" value="HotDog_dom_sf"/>
</dbReference>
<dbReference type="Gene3D" id="3.10.129.10">
    <property type="entry name" value="Hotdog Thioesterase"/>
    <property type="match status" value="1"/>
</dbReference>
<gene>
    <name evidence="2" type="ORF">UFOPK3752_02151</name>
    <name evidence="3" type="ORF">UFOPK4150_00404</name>
</gene>
<proteinExistence type="predicted"/>